<comment type="caution">
    <text evidence="1">Lacks conserved residue(s) required for the propagation of feature annotation.</text>
</comment>
<evidence type="ECO:0000313" key="4">
    <source>
        <dbReference type="Proteomes" id="UP000265520"/>
    </source>
</evidence>
<dbReference type="EMBL" id="LXQA010225289">
    <property type="protein sequence ID" value="MCI35625.1"/>
    <property type="molecule type" value="Genomic_DNA"/>
</dbReference>
<evidence type="ECO:0000313" key="3">
    <source>
        <dbReference type="EMBL" id="MCI35625.1"/>
    </source>
</evidence>
<dbReference type="GO" id="GO:0016491">
    <property type="term" value="F:oxidoreductase activity"/>
    <property type="evidence" value="ECO:0007669"/>
    <property type="project" value="InterPro"/>
</dbReference>
<dbReference type="PRINTS" id="PR00468">
    <property type="entry name" value="PLTLPOXGNASE"/>
</dbReference>
<protein>
    <submittedName>
        <fullName evidence="3">Seed lipoxygenase</fullName>
    </submittedName>
</protein>
<feature type="domain" description="PLAT" evidence="2">
    <location>
        <begin position="1"/>
        <end position="93"/>
    </location>
</feature>
<dbReference type="InterPro" id="IPR001246">
    <property type="entry name" value="LipOase_plant"/>
</dbReference>
<dbReference type="InterPro" id="IPR001024">
    <property type="entry name" value="PLAT/LH2_dom"/>
</dbReference>
<sequence>MGNGFVGDQFFLEKRIPLLPTLAARQDAFNIYFEWDNDFGVPGAFYIKNYMQAEFYLVSLTLDDIPGHDSITFLCNSWVYNAKQYRKDRIFFANK</sequence>
<accession>A0A392RJ42</accession>
<dbReference type="Proteomes" id="UP000265520">
    <property type="component" value="Unassembled WGS sequence"/>
</dbReference>
<name>A0A392RJ42_9FABA</name>
<dbReference type="Gene3D" id="2.60.60.20">
    <property type="entry name" value="PLAT/LH2 domain"/>
    <property type="match status" value="1"/>
</dbReference>
<reference evidence="3 4" key="1">
    <citation type="journal article" date="2018" name="Front. Plant Sci.">
        <title>Red Clover (Trifolium pratense) and Zigzag Clover (T. medium) - A Picture of Genomic Similarities and Differences.</title>
        <authorList>
            <person name="Dluhosova J."/>
            <person name="Istvanek J."/>
            <person name="Nedelnik J."/>
            <person name="Repkova J."/>
        </authorList>
    </citation>
    <scope>NUCLEOTIDE SEQUENCE [LARGE SCALE GENOMIC DNA]</scope>
    <source>
        <strain evidence="4">cv. 10/8</strain>
        <tissue evidence="3">Leaf</tissue>
    </source>
</reference>
<evidence type="ECO:0000259" key="2">
    <source>
        <dbReference type="PROSITE" id="PS50095"/>
    </source>
</evidence>
<evidence type="ECO:0000256" key="1">
    <source>
        <dbReference type="PROSITE-ProRule" id="PRU00152"/>
    </source>
</evidence>
<comment type="caution">
    <text evidence="3">The sequence shown here is derived from an EMBL/GenBank/DDBJ whole genome shotgun (WGS) entry which is preliminary data.</text>
</comment>
<dbReference type="AlphaFoldDB" id="A0A392RJ42"/>
<organism evidence="3 4">
    <name type="scientific">Trifolium medium</name>
    <dbReference type="NCBI Taxonomy" id="97028"/>
    <lineage>
        <taxon>Eukaryota</taxon>
        <taxon>Viridiplantae</taxon>
        <taxon>Streptophyta</taxon>
        <taxon>Embryophyta</taxon>
        <taxon>Tracheophyta</taxon>
        <taxon>Spermatophyta</taxon>
        <taxon>Magnoliopsida</taxon>
        <taxon>eudicotyledons</taxon>
        <taxon>Gunneridae</taxon>
        <taxon>Pentapetalae</taxon>
        <taxon>rosids</taxon>
        <taxon>fabids</taxon>
        <taxon>Fabales</taxon>
        <taxon>Fabaceae</taxon>
        <taxon>Papilionoideae</taxon>
        <taxon>50 kb inversion clade</taxon>
        <taxon>NPAAA clade</taxon>
        <taxon>Hologalegina</taxon>
        <taxon>IRL clade</taxon>
        <taxon>Trifolieae</taxon>
        <taxon>Trifolium</taxon>
    </lineage>
</organism>
<proteinExistence type="predicted"/>
<keyword evidence="4" id="KW-1185">Reference proteome</keyword>
<dbReference type="PROSITE" id="PS50095">
    <property type="entry name" value="PLAT"/>
    <property type="match status" value="1"/>
</dbReference>
<dbReference type="SMART" id="SM00308">
    <property type="entry name" value="LH2"/>
    <property type="match status" value="1"/>
</dbReference>
<dbReference type="SUPFAM" id="SSF49723">
    <property type="entry name" value="Lipase/lipooxygenase domain (PLAT/LH2 domain)"/>
    <property type="match status" value="1"/>
</dbReference>
<feature type="non-terminal residue" evidence="3">
    <location>
        <position position="95"/>
    </location>
</feature>
<dbReference type="Pfam" id="PF01477">
    <property type="entry name" value="PLAT"/>
    <property type="match status" value="1"/>
</dbReference>
<dbReference type="InterPro" id="IPR036392">
    <property type="entry name" value="PLAT/LH2_dom_sf"/>
</dbReference>